<evidence type="ECO:0000313" key="2">
    <source>
        <dbReference type="Proteomes" id="UP000677126"/>
    </source>
</evidence>
<dbReference type="EMBL" id="CP054856">
    <property type="protein sequence ID" value="QVM84624.1"/>
    <property type="molecule type" value="Genomic_DNA"/>
</dbReference>
<proteinExistence type="predicted"/>
<evidence type="ECO:0000313" key="1">
    <source>
        <dbReference type="EMBL" id="QVM84624.1"/>
    </source>
</evidence>
<reference evidence="1 2" key="1">
    <citation type="journal article" date="2021" name="Int. J. Syst. Evol. Microbiol.">
        <title>Novosphingobium decolorationis sp. nov., an aniline blue-decolourizing bacterium isolated from East Pacific sediment.</title>
        <authorList>
            <person name="Chen X."/>
            <person name="Dong B."/>
            <person name="Chen T."/>
            <person name="Ren N."/>
            <person name="Wang J."/>
            <person name="Xu Y."/>
            <person name="Yang J."/>
            <person name="Zhu S."/>
            <person name="Chen J."/>
        </authorList>
    </citation>
    <scope>NUCLEOTIDE SEQUENCE [LARGE SCALE GENOMIC DNA]</scope>
    <source>
        <strain evidence="1 2">502str22</strain>
    </source>
</reference>
<dbReference type="RefSeq" id="WP_213500128.1">
    <property type="nucleotide sequence ID" value="NZ_CP054856.1"/>
</dbReference>
<keyword evidence="2" id="KW-1185">Reference proteome</keyword>
<dbReference type="Proteomes" id="UP000677126">
    <property type="component" value="Chromosome"/>
</dbReference>
<protein>
    <submittedName>
        <fullName evidence="1">Uncharacterized protein</fullName>
    </submittedName>
</protein>
<name>A0ABX8E6H8_9SPHN</name>
<accession>A0ABX8E6H8</accession>
<gene>
    <name evidence="1" type="ORF">HT578_13900</name>
</gene>
<organism evidence="1 2">
    <name type="scientific">Novosphingobium decolorationis</name>
    <dbReference type="NCBI Taxonomy" id="2698673"/>
    <lineage>
        <taxon>Bacteria</taxon>
        <taxon>Pseudomonadati</taxon>
        <taxon>Pseudomonadota</taxon>
        <taxon>Alphaproteobacteria</taxon>
        <taxon>Sphingomonadales</taxon>
        <taxon>Sphingomonadaceae</taxon>
        <taxon>Novosphingobium</taxon>
    </lineage>
</organism>
<sequence length="67" mass="7151">MPRASRPVRTRLLMLAASLALFAGLRALAFERLGAESVASDITGAPIYAITQTGNHILVEVVSPILY</sequence>